<dbReference type="PRINTS" id="PR00237">
    <property type="entry name" value="GPCRRHODOPSN"/>
</dbReference>
<dbReference type="PANTHER" id="PTHR47023:SF1">
    <property type="entry name" value="SEX PEPTIDE RECEPTOR"/>
    <property type="match status" value="1"/>
</dbReference>
<dbReference type="Gene3D" id="1.20.1070.10">
    <property type="entry name" value="Rhodopsin 7-helix transmembrane proteins"/>
    <property type="match status" value="2"/>
</dbReference>
<dbReference type="PROSITE" id="PS50262">
    <property type="entry name" value="G_PROTEIN_RECEP_F1_2"/>
    <property type="match status" value="1"/>
</dbReference>
<keyword evidence="5 7" id="KW-0472">Membrane</keyword>
<evidence type="ECO:0000313" key="10">
    <source>
        <dbReference type="Proteomes" id="UP000616769"/>
    </source>
</evidence>
<feature type="transmembrane region" description="Helical" evidence="7">
    <location>
        <begin position="272"/>
        <end position="303"/>
    </location>
</feature>
<keyword evidence="9" id="KW-0675">Receptor</keyword>
<feature type="transmembrane region" description="Helical" evidence="7">
    <location>
        <begin position="92"/>
        <end position="117"/>
    </location>
</feature>
<dbReference type="AlphaFoldDB" id="A0A131ZZR3"/>
<proteinExistence type="inferred from homology"/>
<feature type="non-terminal residue" evidence="9">
    <location>
        <position position="1"/>
    </location>
</feature>
<reference evidence="9 10" key="1">
    <citation type="journal article" date="2015" name="Parasit. Vectors">
        <title>Draft genome of the scabies mite.</title>
        <authorList>
            <person name="Rider S.D.Jr."/>
            <person name="Morgan M.S."/>
            <person name="Arlian L.G."/>
        </authorList>
    </citation>
    <scope>NUCLEOTIDE SEQUENCE [LARGE SCALE GENOMIC DNA]</scope>
    <source>
        <strain evidence="9">Arlian Lab</strain>
    </source>
</reference>
<dbReference type="InterPro" id="IPR000276">
    <property type="entry name" value="GPCR_Rhodpsn"/>
</dbReference>
<feature type="compositionally biased region" description="Basic and acidic residues" evidence="6">
    <location>
        <begin position="436"/>
        <end position="450"/>
    </location>
</feature>
<protein>
    <submittedName>
        <fullName evidence="9">7 transmembrane receptor (Rhodopsin family)-like protein 6</fullName>
    </submittedName>
</protein>
<comment type="subcellular location">
    <subcellularLocation>
        <location evidence="1">Membrane</location>
    </subcellularLocation>
</comment>
<evidence type="ECO:0000256" key="6">
    <source>
        <dbReference type="SAM" id="MobiDB-lite"/>
    </source>
</evidence>
<feature type="region of interest" description="Disordered" evidence="6">
    <location>
        <begin position="427"/>
        <end position="453"/>
    </location>
</feature>
<dbReference type="InterPro" id="IPR053071">
    <property type="entry name" value="GPCR1-related_rcpt"/>
</dbReference>
<evidence type="ECO:0000256" key="3">
    <source>
        <dbReference type="ARBA" id="ARBA00022692"/>
    </source>
</evidence>
<dbReference type="Proteomes" id="UP000616769">
    <property type="component" value="Unassembled WGS sequence"/>
</dbReference>
<name>A0A131ZZR3_SARSC</name>
<accession>A0A131ZZR3</accession>
<evidence type="ECO:0000256" key="4">
    <source>
        <dbReference type="ARBA" id="ARBA00022989"/>
    </source>
</evidence>
<evidence type="ECO:0000256" key="1">
    <source>
        <dbReference type="ARBA" id="ARBA00004370"/>
    </source>
</evidence>
<gene>
    <name evidence="9" type="ORF">QR98_0024380</name>
</gene>
<dbReference type="InterPro" id="IPR017452">
    <property type="entry name" value="GPCR_Rhodpsn_7TM"/>
</dbReference>
<dbReference type="VEuPathDB" id="VectorBase:SSCA003602"/>
<dbReference type="EMBL" id="JXLN01006941">
    <property type="protein sequence ID" value="KPM03999.1"/>
    <property type="molecule type" value="Genomic_DNA"/>
</dbReference>
<feature type="transmembrane region" description="Helical" evidence="7">
    <location>
        <begin position="51"/>
        <end position="72"/>
    </location>
</feature>
<comment type="similarity">
    <text evidence="2">Belongs to the G-protein coupled receptor 1 family.</text>
</comment>
<evidence type="ECO:0000313" key="9">
    <source>
        <dbReference type="EMBL" id="KPM03999.1"/>
    </source>
</evidence>
<organism evidence="9 10">
    <name type="scientific">Sarcoptes scabiei</name>
    <name type="common">Itch mite</name>
    <name type="synonym">Acarus scabiei</name>
    <dbReference type="NCBI Taxonomy" id="52283"/>
    <lineage>
        <taxon>Eukaryota</taxon>
        <taxon>Metazoa</taxon>
        <taxon>Ecdysozoa</taxon>
        <taxon>Arthropoda</taxon>
        <taxon>Chelicerata</taxon>
        <taxon>Arachnida</taxon>
        <taxon>Acari</taxon>
        <taxon>Acariformes</taxon>
        <taxon>Sarcoptiformes</taxon>
        <taxon>Astigmata</taxon>
        <taxon>Psoroptidia</taxon>
        <taxon>Sarcoptoidea</taxon>
        <taxon>Sarcoptidae</taxon>
        <taxon>Sarcoptinae</taxon>
        <taxon>Sarcoptes</taxon>
    </lineage>
</organism>
<evidence type="ECO:0000256" key="5">
    <source>
        <dbReference type="ARBA" id="ARBA00023136"/>
    </source>
</evidence>
<feature type="transmembrane region" description="Helical" evidence="7">
    <location>
        <begin position="315"/>
        <end position="334"/>
    </location>
</feature>
<dbReference type="CDD" id="cd14978">
    <property type="entry name" value="7tmA_FMRFamide_R-like"/>
    <property type="match status" value="1"/>
</dbReference>
<evidence type="ECO:0000256" key="2">
    <source>
        <dbReference type="ARBA" id="ARBA00010663"/>
    </source>
</evidence>
<dbReference type="SUPFAM" id="SSF81321">
    <property type="entry name" value="Family A G protein-coupled receptor-like"/>
    <property type="match status" value="2"/>
</dbReference>
<evidence type="ECO:0000259" key="8">
    <source>
        <dbReference type="PROSITE" id="PS50262"/>
    </source>
</evidence>
<feature type="domain" description="G-protein coupled receptors family 1 profile" evidence="8">
    <location>
        <begin position="32"/>
        <end position="158"/>
    </location>
</feature>
<dbReference type="GO" id="GO:0016020">
    <property type="term" value="C:membrane"/>
    <property type="evidence" value="ECO:0007669"/>
    <property type="project" value="UniProtKB-SubCell"/>
</dbReference>
<sequence>NIFDIANEPQTELKVILFGYITPIFFLITLVANVLIVLVLSKPTMRSPTNLVLLSMAVADLLTLIFPVPWYFYMYTLGYYRFYLNPSSICNLYNVMSEILPTFFHTASIWCTLLLACQRYIFICHPIMAKVWCTQQRVSRAIIAIFTLAFIHQLLRFFEGYYIDTTLKIRLPIRSETFDDNSSKSFATFINDIVDDDGDGGVGGGIFSRRNRTAKLKNIDLIRGENVSVFDGVGGENDDDDDLVKYSIKNACQLVMSNWIDKIEDLYFGSYFVFRIVFVHIGPCLLLVLFNIPLAIATAVHVLENMLKLDIVSDRFLFMTIIFSNFLIIISYPLNFAIYCGMSKAFRETFKQIFLMLSKRSQTNQSITTPLISTTASISMTTTTTTTTTMNNNASNNTVSFVENDQCPSASDPLSANNLGKSGQFHIDDDFDVDNGDERDNHQEDGEKTQATESIIVRINNQETMV</sequence>
<evidence type="ECO:0000256" key="7">
    <source>
        <dbReference type="SAM" id="Phobius"/>
    </source>
</evidence>
<feature type="transmembrane region" description="Helical" evidence="7">
    <location>
        <begin position="17"/>
        <end position="39"/>
    </location>
</feature>
<comment type="caution">
    <text evidence="9">The sequence shown here is derived from an EMBL/GenBank/DDBJ whole genome shotgun (WGS) entry which is preliminary data.</text>
</comment>
<keyword evidence="4 7" id="KW-1133">Transmembrane helix</keyword>
<dbReference type="OrthoDB" id="5962323at2759"/>
<keyword evidence="3 7" id="KW-0812">Transmembrane</keyword>
<dbReference type="Pfam" id="PF00001">
    <property type="entry name" value="7tm_1"/>
    <property type="match status" value="1"/>
</dbReference>
<dbReference type="GO" id="GO:0004930">
    <property type="term" value="F:G protein-coupled receptor activity"/>
    <property type="evidence" value="ECO:0007669"/>
    <property type="project" value="InterPro"/>
</dbReference>
<dbReference type="PANTHER" id="PTHR47023">
    <property type="entry name" value="SEX PEPTIDE RECEPTOR"/>
    <property type="match status" value="1"/>
</dbReference>